<accession>A0A182IS28</accession>
<protein>
    <submittedName>
        <fullName evidence="1">Uncharacterized protein</fullName>
    </submittedName>
</protein>
<dbReference type="EnsemblMetazoa" id="AATE004415-RA">
    <property type="protein sequence ID" value="AATE004415-PA.1"/>
    <property type="gene ID" value="AATE004415"/>
</dbReference>
<name>A0A182IS28_ANOAO</name>
<sequence>MPAAVPIFCSCIFCPVAFPATAAAATSALCTSCWCCVVPGCLFVPAAATAAGEAALSAGSRFCACACGCELTTLTGEKKVNEAACPLKLPAPVVPITCLPVVVSICGAPWNGFEVINWNCCWPASDGNTLIGCVPYSCWYVCWGLWMNMFGVPSALVPRMMIGFDATSPFGVDHSWPCSGHWENCICWAPCCCSGLSSWAVCMGDWETCTHC</sequence>
<reference evidence="1" key="1">
    <citation type="submission" date="2022-08" db="UniProtKB">
        <authorList>
            <consortium name="EnsemblMetazoa"/>
        </authorList>
    </citation>
    <scope>IDENTIFICATION</scope>
    <source>
        <strain evidence="1">EBRO</strain>
    </source>
</reference>
<dbReference type="AlphaFoldDB" id="A0A182IS28"/>
<proteinExistence type="predicted"/>
<organism evidence="1">
    <name type="scientific">Anopheles atroparvus</name>
    <name type="common">European mosquito</name>
    <dbReference type="NCBI Taxonomy" id="41427"/>
    <lineage>
        <taxon>Eukaryota</taxon>
        <taxon>Metazoa</taxon>
        <taxon>Ecdysozoa</taxon>
        <taxon>Arthropoda</taxon>
        <taxon>Hexapoda</taxon>
        <taxon>Insecta</taxon>
        <taxon>Pterygota</taxon>
        <taxon>Neoptera</taxon>
        <taxon>Endopterygota</taxon>
        <taxon>Diptera</taxon>
        <taxon>Nematocera</taxon>
        <taxon>Culicoidea</taxon>
        <taxon>Culicidae</taxon>
        <taxon>Anophelinae</taxon>
        <taxon>Anopheles</taxon>
    </lineage>
</organism>
<dbReference type="VEuPathDB" id="VectorBase:AATE004415"/>
<evidence type="ECO:0000313" key="1">
    <source>
        <dbReference type="EnsemblMetazoa" id="AATE004415-PA.1"/>
    </source>
</evidence>